<evidence type="ECO:0000256" key="1">
    <source>
        <dbReference type="SAM" id="MobiDB-lite"/>
    </source>
</evidence>
<name>A0A371D4M3_9APHY</name>
<organism evidence="2 3">
    <name type="scientific">Lentinus brumalis</name>
    <dbReference type="NCBI Taxonomy" id="2498619"/>
    <lineage>
        <taxon>Eukaryota</taxon>
        <taxon>Fungi</taxon>
        <taxon>Dikarya</taxon>
        <taxon>Basidiomycota</taxon>
        <taxon>Agaricomycotina</taxon>
        <taxon>Agaricomycetes</taxon>
        <taxon>Polyporales</taxon>
        <taxon>Polyporaceae</taxon>
        <taxon>Lentinus</taxon>
    </lineage>
</organism>
<protein>
    <submittedName>
        <fullName evidence="2">Uncharacterized protein</fullName>
    </submittedName>
</protein>
<proteinExistence type="predicted"/>
<dbReference type="Proteomes" id="UP000256964">
    <property type="component" value="Unassembled WGS sequence"/>
</dbReference>
<sequence length="265" mass="29228">MAAIQGSSAARHPSTLRRTPRDVRRQFARRSKHCIEAVRTPHPPRPIHEIKTAGKWQLKTDSLVGIYKTVGANPVPSVGDVSTMYVARLATNAVNDKTFDVSEWQTFIPYLSFLAFSPDPNSVVNQWVGKSAFTDDDEDEVPEDEEEGEDLCNCQFSLAYDAKILLNTASLASAATITVSAVATVLESRPSQVEGFPSPTRIVPRPELALEVALAREVERRRQAVVHPVERLEAEFVHVVGRRPAPNVALFTPASPSFANPSWEM</sequence>
<evidence type="ECO:0000313" key="2">
    <source>
        <dbReference type="EMBL" id="RDX47475.1"/>
    </source>
</evidence>
<reference evidence="2 3" key="1">
    <citation type="journal article" date="2018" name="Biotechnol. Biofuels">
        <title>Integrative visual omics of the white-rot fungus Polyporus brumalis exposes the biotechnological potential of its oxidative enzymes for delignifying raw plant biomass.</title>
        <authorList>
            <person name="Miyauchi S."/>
            <person name="Rancon A."/>
            <person name="Drula E."/>
            <person name="Hage H."/>
            <person name="Chaduli D."/>
            <person name="Favel A."/>
            <person name="Grisel S."/>
            <person name="Henrissat B."/>
            <person name="Herpoel-Gimbert I."/>
            <person name="Ruiz-Duenas F.J."/>
            <person name="Chevret D."/>
            <person name="Hainaut M."/>
            <person name="Lin J."/>
            <person name="Wang M."/>
            <person name="Pangilinan J."/>
            <person name="Lipzen A."/>
            <person name="Lesage-Meessen L."/>
            <person name="Navarro D."/>
            <person name="Riley R."/>
            <person name="Grigoriev I.V."/>
            <person name="Zhou S."/>
            <person name="Raouche S."/>
            <person name="Rosso M.N."/>
        </authorList>
    </citation>
    <scope>NUCLEOTIDE SEQUENCE [LARGE SCALE GENOMIC DNA]</scope>
    <source>
        <strain evidence="2 3">BRFM 1820</strain>
    </source>
</reference>
<dbReference type="AlphaFoldDB" id="A0A371D4M3"/>
<dbReference type="OrthoDB" id="3258948at2759"/>
<accession>A0A371D4M3</accession>
<keyword evidence="3" id="KW-1185">Reference proteome</keyword>
<dbReference type="STRING" id="139420.A0A371D4M3"/>
<gene>
    <name evidence="2" type="ORF">OH76DRAFT_1484625</name>
</gene>
<evidence type="ECO:0000313" key="3">
    <source>
        <dbReference type="Proteomes" id="UP000256964"/>
    </source>
</evidence>
<feature type="region of interest" description="Disordered" evidence="1">
    <location>
        <begin position="1"/>
        <end position="23"/>
    </location>
</feature>
<dbReference type="EMBL" id="KZ857418">
    <property type="protein sequence ID" value="RDX47475.1"/>
    <property type="molecule type" value="Genomic_DNA"/>
</dbReference>